<keyword evidence="3" id="KW-0238">DNA-binding</keyword>
<dbReference type="SUPFAM" id="SSF47413">
    <property type="entry name" value="lambda repressor-like DNA-binding domains"/>
    <property type="match status" value="1"/>
</dbReference>
<feature type="region of interest" description="Disordered" evidence="1">
    <location>
        <begin position="71"/>
        <end position="91"/>
    </location>
</feature>
<evidence type="ECO:0000256" key="1">
    <source>
        <dbReference type="SAM" id="MobiDB-lite"/>
    </source>
</evidence>
<organism evidence="3 4">
    <name type="scientific">Sphaerisporangium dianthi</name>
    <dbReference type="NCBI Taxonomy" id="1436120"/>
    <lineage>
        <taxon>Bacteria</taxon>
        <taxon>Bacillati</taxon>
        <taxon>Actinomycetota</taxon>
        <taxon>Actinomycetes</taxon>
        <taxon>Streptosporangiales</taxon>
        <taxon>Streptosporangiaceae</taxon>
        <taxon>Sphaerisporangium</taxon>
    </lineage>
</organism>
<dbReference type="EMBL" id="JBHSFP010000056">
    <property type="protein sequence ID" value="MFC4536745.1"/>
    <property type="molecule type" value="Genomic_DNA"/>
</dbReference>
<dbReference type="InterPro" id="IPR010982">
    <property type="entry name" value="Lambda_DNA-bd_dom_sf"/>
</dbReference>
<dbReference type="Gene3D" id="1.10.260.40">
    <property type="entry name" value="lambda repressor-like DNA-binding domains"/>
    <property type="match status" value="1"/>
</dbReference>
<dbReference type="CDD" id="cd01392">
    <property type="entry name" value="HTH_LacI"/>
    <property type="match status" value="1"/>
</dbReference>
<evidence type="ECO:0000259" key="2">
    <source>
        <dbReference type="Pfam" id="PF00356"/>
    </source>
</evidence>
<dbReference type="GO" id="GO:0003677">
    <property type="term" value="F:DNA binding"/>
    <property type="evidence" value="ECO:0007669"/>
    <property type="project" value="UniProtKB-KW"/>
</dbReference>
<name>A0ABV9CVR7_9ACTN</name>
<dbReference type="InterPro" id="IPR000843">
    <property type="entry name" value="HTH_LacI"/>
</dbReference>
<evidence type="ECO:0000313" key="3">
    <source>
        <dbReference type="EMBL" id="MFC4536745.1"/>
    </source>
</evidence>
<keyword evidence="4" id="KW-1185">Reference proteome</keyword>
<dbReference type="RefSeq" id="WP_380851776.1">
    <property type="nucleotide sequence ID" value="NZ_JBHSFP010000056.1"/>
</dbReference>
<proteinExistence type="predicted"/>
<accession>A0ABV9CVR7</accession>
<gene>
    <name evidence="3" type="ORF">ACFO60_38755</name>
</gene>
<protein>
    <submittedName>
        <fullName evidence="3">LacI family DNA-binding transcriptional regulator</fullName>
    </submittedName>
</protein>
<comment type="caution">
    <text evidence="3">The sequence shown here is derived from an EMBL/GenBank/DDBJ whole genome shotgun (WGS) entry which is preliminary data.</text>
</comment>
<sequence length="91" mass="9952">MGADHRPDVAGSAGVSQKMVSCVLNPHSNVHDETRARGIDAIEWLGRRRNTAVRAYRSALPNRGSHRFRRHAVRPAGTSRAEIATCRAPSP</sequence>
<dbReference type="Pfam" id="PF00356">
    <property type="entry name" value="LacI"/>
    <property type="match status" value="1"/>
</dbReference>
<evidence type="ECO:0000313" key="4">
    <source>
        <dbReference type="Proteomes" id="UP001596004"/>
    </source>
</evidence>
<reference evidence="4" key="1">
    <citation type="journal article" date="2019" name="Int. J. Syst. Evol. Microbiol.">
        <title>The Global Catalogue of Microorganisms (GCM) 10K type strain sequencing project: providing services to taxonomists for standard genome sequencing and annotation.</title>
        <authorList>
            <consortium name="The Broad Institute Genomics Platform"/>
            <consortium name="The Broad Institute Genome Sequencing Center for Infectious Disease"/>
            <person name="Wu L."/>
            <person name="Ma J."/>
        </authorList>
    </citation>
    <scope>NUCLEOTIDE SEQUENCE [LARGE SCALE GENOMIC DNA]</scope>
    <source>
        <strain evidence="4">CGMCC 4.7132</strain>
    </source>
</reference>
<dbReference type="Proteomes" id="UP001596004">
    <property type="component" value="Unassembled WGS sequence"/>
</dbReference>
<feature type="domain" description="HTH lacI-type" evidence="2">
    <location>
        <begin position="8"/>
        <end position="46"/>
    </location>
</feature>